<dbReference type="SUPFAM" id="SSF53244">
    <property type="entry name" value="MurD-like peptide ligases, peptide-binding domain"/>
    <property type="match status" value="1"/>
</dbReference>
<keyword evidence="19" id="KW-1185">Reference proteome</keyword>
<evidence type="ECO:0000256" key="7">
    <source>
        <dbReference type="ARBA" id="ARBA00022741"/>
    </source>
</evidence>
<proteinExistence type="inferred from homology"/>
<dbReference type="AlphaFoldDB" id="A0A2A9G2C9"/>
<keyword evidence="4 14" id="KW-0963">Cytoplasm</keyword>
<keyword evidence="5 14" id="KW-0436">Ligase</keyword>
<dbReference type="GO" id="GO:0005737">
    <property type="term" value="C:cytoplasm"/>
    <property type="evidence" value="ECO:0007669"/>
    <property type="project" value="UniProtKB-SubCell"/>
</dbReference>
<evidence type="ECO:0000256" key="4">
    <source>
        <dbReference type="ARBA" id="ARBA00022490"/>
    </source>
</evidence>
<comment type="subcellular location">
    <subcellularLocation>
        <location evidence="1 14">Cytoplasm</location>
    </subcellularLocation>
</comment>
<gene>
    <name evidence="14" type="primary">murC</name>
    <name evidence="18" type="ORF">ATK36_0654</name>
</gene>
<sequence>MMSEPTIRDLGHVYLIGIGGVGMSGLAEILLRRGVPVSGSETGDRPVLAKLARLGATIHRRHQPGNLWNADTVVRSTAIPGDHVELVAAHDRGLPVLHRSEALARVLAGRRTIAVTGTHGKTTTTAMITVALRAGGADPSYVIGGDVRTLGSGGHGSGPHFVVEADESDRSFVAYSPEVAVVTNIDSDHLNTYGDVDGLAEAFLGFCRRVPPTGFVVTNADDEPCRRLAATLREEGRTVFTYGEANDADLKVVGLTTVPDGIRYDGALIGPVRVPVVGTHLGLNSAAALLVTRRLGVAGGVRGLQRFPGVRRRFELRGVANGVRVYDDYAGHHTAMAASLRAMRTVAEDHRLIVVCQPNRVWRMRQFLHETAGSLAIADEAVVLEIFAPGETVTADVDGRALMDAIPLPQDAKTFAGTASNAIAEVVRRARPGDVVVTLGSPEMATLAGQAVEALETTAACAG</sequence>
<dbReference type="GO" id="GO:0005524">
    <property type="term" value="F:ATP binding"/>
    <property type="evidence" value="ECO:0007669"/>
    <property type="project" value="UniProtKB-UniRule"/>
</dbReference>
<evidence type="ECO:0000256" key="6">
    <source>
        <dbReference type="ARBA" id="ARBA00022618"/>
    </source>
</evidence>
<dbReference type="Proteomes" id="UP000243542">
    <property type="component" value="Unassembled WGS sequence"/>
</dbReference>
<dbReference type="InterPro" id="IPR004101">
    <property type="entry name" value="Mur_ligase_C"/>
</dbReference>
<dbReference type="InterPro" id="IPR036565">
    <property type="entry name" value="Mur-like_cat_sf"/>
</dbReference>
<dbReference type="Gene3D" id="3.90.190.20">
    <property type="entry name" value="Mur ligase, C-terminal domain"/>
    <property type="match status" value="1"/>
</dbReference>
<evidence type="ECO:0000256" key="8">
    <source>
        <dbReference type="ARBA" id="ARBA00022840"/>
    </source>
</evidence>
<dbReference type="SUPFAM" id="SSF51984">
    <property type="entry name" value="MurCD N-terminal domain"/>
    <property type="match status" value="1"/>
</dbReference>
<dbReference type="InterPro" id="IPR013221">
    <property type="entry name" value="Mur_ligase_cen"/>
</dbReference>
<dbReference type="SUPFAM" id="SSF53623">
    <property type="entry name" value="MurD-like peptide ligases, catalytic domain"/>
    <property type="match status" value="1"/>
</dbReference>
<keyword evidence="9 14" id="KW-0133">Cell shape</keyword>
<evidence type="ECO:0000256" key="10">
    <source>
        <dbReference type="ARBA" id="ARBA00022984"/>
    </source>
</evidence>
<dbReference type="Gene3D" id="3.40.1190.10">
    <property type="entry name" value="Mur-like, catalytic domain"/>
    <property type="match status" value="1"/>
</dbReference>
<keyword evidence="6 14" id="KW-0132">Cell division</keyword>
<dbReference type="Pfam" id="PF02875">
    <property type="entry name" value="Mur_ligase_C"/>
    <property type="match status" value="1"/>
</dbReference>
<dbReference type="EMBL" id="PDJK01000001">
    <property type="protein sequence ID" value="PFG57096.1"/>
    <property type="molecule type" value="Genomic_DNA"/>
</dbReference>
<evidence type="ECO:0000256" key="13">
    <source>
        <dbReference type="ARBA" id="ARBA00047833"/>
    </source>
</evidence>
<evidence type="ECO:0000256" key="9">
    <source>
        <dbReference type="ARBA" id="ARBA00022960"/>
    </source>
</evidence>
<keyword evidence="12 14" id="KW-0961">Cell wall biogenesis/degradation</keyword>
<organism evidence="18 19">
    <name type="scientific">Amycolatopsis sulphurea</name>
    <dbReference type="NCBI Taxonomy" id="76022"/>
    <lineage>
        <taxon>Bacteria</taxon>
        <taxon>Bacillati</taxon>
        <taxon>Actinomycetota</taxon>
        <taxon>Actinomycetes</taxon>
        <taxon>Pseudonocardiales</taxon>
        <taxon>Pseudonocardiaceae</taxon>
        <taxon>Amycolatopsis</taxon>
    </lineage>
</organism>
<dbReference type="GO" id="GO:0008360">
    <property type="term" value="P:regulation of cell shape"/>
    <property type="evidence" value="ECO:0007669"/>
    <property type="project" value="UniProtKB-KW"/>
</dbReference>
<comment type="caution">
    <text evidence="18">The sequence shown here is derived from an EMBL/GenBank/DDBJ whole genome shotgun (WGS) entry which is preliminary data.</text>
</comment>
<dbReference type="Gene3D" id="3.40.50.720">
    <property type="entry name" value="NAD(P)-binding Rossmann-like Domain"/>
    <property type="match status" value="1"/>
</dbReference>
<accession>A0A2A9G2C9</accession>
<keyword evidence="8 14" id="KW-0067">ATP-binding</keyword>
<dbReference type="GO" id="GO:0071555">
    <property type="term" value="P:cell wall organization"/>
    <property type="evidence" value="ECO:0007669"/>
    <property type="project" value="UniProtKB-KW"/>
</dbReference>
<protein>
    <recommendedName>
        <fullName evidence="3 14">UDP-N-acetylmuramate--L-alanine ligase</fullName>
        <ecNumber evidence="3 14">6.3.2.8</ecNumber>
    </recommendedName>
    <alternativeName>
        <fullName evidence="14">UDP-N-acetylmuramoyl-L-alanine synthetase</fullName>
    </alternativeName>
</protein>
<evidence type="ECO:0000256" key="14">
    <source>
        <dbReference type="HAMAP-Rule" id="MF_00046"/>
    </source>
</evidence>
<comment type="similarity">
    <text evidence="14">Belongs to the MurCDEF family.</text>
</comment>
<dbReference type="InterPro" id="IPR005758">
    <property type="entry name" value="UDP-N-AcMur_Ala_ligase_MurC"/>
</dbReference>
<dbReference type="HAMAP" id="MF_00046">
    <property type="entry name" value="MurC"/>
    <property type="match status" value="1"/>
</dbReference>
<evidence type="ECO:0000256" key="2">
    <source>
        <dbReference type="ARBA" id="ARBA00004752"/>
    </source>
</evidence>
<dbReference type="InterPro" id="IPR050061">
    <property type="entry name" value="MurCDEF_pg_biosynth"/>
</dbReference>
<dbReference type="PANTHER" id="PTHR43445">
    <property type="entry name" value="UDP-N-ACETYLMURAMATE--L-ALANINE LIGASE-RELATED"/>
    <property type="match status" value="1"/>
</dbReference>
<dbReference type="GO" id="GO:0009252">
    <property type="term" value="P:peptidoglycan biosynthetic process"/>
    <property type="evidence" value="ECO:0007669"/>
    <property type="project" value="UniProtKB-UniRule"/>
</dbReference>
<evidence type="ECO:0000259" key="17">
    <source>
        <dbReference type="Pfam" id="PF08245"/>
    </source>
</evidence>
<dbReference type="InterPro" id="IPR036615">
    <property type="entry name" value="Mur_ligase_C_dom_sf"/>
</dbReference>
<dbReference type="Pfam" id="PF01225">
    <property type="entry name" value="Mur_ligase"/>
    <property type="match status" value="1"/>
</dbReference>
<dbReference type="UniPathway" id="UPA00219"/>
<feature type="domain" description="Mur ligase C-terminal" evidence="16">
    <location>
        <begin position="312"/>
        <end position="441"/>
    </location>
</feature>
<keyword evidence="10 14" id="KW-0573">Peptidoglycan synthesis</keyword>
<evidence type="ECO:0000256" key="3">
    <source>
        <dbReference type="ARBA" id="ARBA00012211"/>
    </source>
</evidence>
<name>A0A2A9G2C9_9PSEU</name>
<reference evidence="18 19" key="1">
    <citation type="submission" date="2017-10" db="EMBL/GenBank/DDBJ databases">
        <title>Sequencing the genomes of 1000 actinobacteria strains.</title>
        <authorList>
            <person name="Klenk H.-P."/>
        </authorList>
    </citation>
    <scope>NUCLEOTIDE SEQUENCE [LARGE SCALE GENOMIC DNA]</scope>
    <source>
        <strain evidence="18 19">DSM 46092</strain>
    </source>
</reference>
<evidence type="ECO:0000259" key="15">
    <source>
        <dbReference type="Pfam" id="PF01225"/>
    </source>
</evidence>
<comment type="function">
    <text evidence="14">Cell wall formation.</text>
</comment>
<dbReference type="Pfam" id="PF08245">
    <property type="entry name" value="Mur_ligase_M"/>
    <property type="match status" value="1"/>
</dbReference>
<comment type="catalytic activity">
    <reaction evidence="13 14">
        <text>UDP-N-acetyl-alpha-D-muramate + L-alanine + ATP = UDP-N-acetyl-alpha-D-muramoyl-L-alanine + ADP + phosphate + H(+)</text>
        <dbReference type="Rhea" id="RHEA:23372"/>
        <dbReference type="ChEBI" id="CHEBI:15378"/>
        <dbReference type="ChEBI" id="CHEBI:30616"/>
        <dbReference type="ChEBI" id="CHEBI:43474"/>
        <dbReference type="ChEBI" id="CHEBI:57972"/>
        <dbReference type="ChEBI" id="CHEBI:70757"/>
        <dbReference type="ChEBI" id="CHEBI:83898"/>
        <dbReference type="ChEBI" id="CHEBI:456216"/>
        <dbReference type="EC" id="6.3.2.8"/>
    </reaction>
</comment>
<dbReference type="PANTHER" id="PTHR43445:SF3">
    <property type="entry name" value="UDP-N-ACETYLMURAMATE--L-ALANINE LIGASE"/>
    <property type="match status" value="1"/>
</dbReference>
<dbReference type="GO" id="GO:0008763">
    <property type="term" value="F:UDP-N-acetylmuramate-L-alanine ligase activity"/>
    <property type="evidence" value="ECO:0007669"/>
    <property type="project" value="UniProtKB-UniRule"/>
</dbReference>
<evidence type="ECO:0000313" key="18">
    <source>
        <dbReference type="EMBL" id="PFG57096.1"/>
    </source>
</evidence>
<comment type="pathway">
    <text evidence="2 14">Cell wall biogenesis; peptidoglycan biosynthesis.</text>
</comment>
<feature type="domain" description="Mur ligase central" evidence="17">
    <location>
        <begin position="115"/>
        <end position="291"/>
    </location>
</feature>
<evidence type="ECO:0000256" key="12">
    <source>
        <dbReference type="ARBA" id="ARBA00023316"/>
    </source>
</evidence>
<dbReference type="GO" id="GO:0051301">
    <property type="term" value="P:cell division"/>
    <property type="evidence" value="ECO:0007669"/>
    <property type="project" value="UniProtKB-KW"/>
</dbReference>
<evidence type="ECO:0000313" key="19">
    <source>
        <dbReference type="Proteomes" id="UP000243542"/>
    </source>
</evidence>
<dbReference type="NCBIfam" id="TIGR01082">
    <property type="entry name" value="murC"/>
    <property type="match status" value="1"/>
</dbReference>
<dbReference type="InterPro" id="IPR000713">
    <property type="entry name" value="Mur_ligase_N"/>
</dbReference>
<evidence type="ECO:0000256" key="1">
    <source>
        <dbReference type="ARBA" id="ARBA00004496"/>
    </source>
</evidence>
<evidence type="ECO:0000256" key="5">
    <source>
        <dbReference type="ARBA" id="ARBA00022598"/>
    </source>
</evidence>
<evidence type="ECO:0000259" key="16">
    <source>
        <dbReference type="Pfam" id="PF02875"/>
    </source>
</evidence>
<keyword evidence="11 14" id="KW-0131">Cell cycle</keyword>
<dbReference type="EC" id="6.3.2.8" evidence="3 14"/>
<feature type="domain" description="Mur ligase N-terminal catalytic" evidence="15">
    <location>
        <begin position="12"/>
        <end position="110"/>
    </location>
</feature>
<evidence type="ECO:0000256" key="11">
    <source>
        <dbReference type="ARBA" id="ARBA00023306"/>
    </source>
</evidence>
<keyword evidence="7 14" id="KW-0547">Nucleotide-binding</keyword>
<feature type="binding site" evidence="14">
    <location>
        <begin position="117"/>
        <end position="123"/>
    </location>
    <ligand>
        <name>ATP</name>
        <dbReference type="ChEBI" id="CHEBI:30616"/>
    </ligand>
</feature>